<evidence type="ECO:0000256" key="8">
    <source>
        <dbReference type="ARBA" id="ARBA00023136"/>
    </source>
</evidence>
<feature type="compositionally biased region" description="Polar residues" evidence="10">
    <location>
        <begin position="484"/>
        <end position="518"/>
    </location>
</feature>
<keyword evidence="6 11" id="KW-1133">Transmembrane helix</keyword>
<evidence type="ECO:0000313" key="12">
    <source>
        <dbReference type="EMBL" id="KXS22311.1"/>
    </source>
</evidence>
<evidence type="ECO:0000313" key="13">
    <source>
        <dbReference type="Proteomes" id="UP000070544"/>
    </source>
</evidence>
<dbReference type="PANTHER" id="PTHR31068">
    <property type="entry name" value="MITOCHONDRIAL DISTRIBUTION AND MORPHOLOGY PROTEIN 31"/>
    <property type="match status" value="1"/>
</dbReference>
<evidence type="ECO:0000256" key="9">
    <source>
        <dbReference type="ARBA" id="ARBA00025191"/>
    </source>
</evidence>
<keyword evidence="13" id="KW-1185">Reference proteome</keyword>
<proteinExistence type="inferred from homology"/>
<feature type="region of interest" description="Disordered" evidence="10">
    <location>
        <begin position="135"/>
        <end position="165"/>
    </location>
</feature>
<comment type="similarity">
    <text evidence="2">Belongs to the MDM31/MDM32 family.</text>
</comment>
<keyword evidence="8 11" id="KW-0472">Membrane</keyword>
<feature type="transmembrane region" description="Helical" evidence="11">
    <location>
        <begin position="43"/>
        <end position="73"/>
    </location>
</feature>
<organism evidence="12 13">
    <name type="scientific">Gonapodya prolifera (strain JEL478)</name>
    <name type="common">Monoblepharis prolifera</name>
    <dbReference type="NCBI Taxonomy" id="1344416"/>
    <lineage>
        <taxon>Eukaryota</taxon>
        <taxon>Fungi</taxon>
        <taxon>Fungi incertae sedis</taxon>
        <taxon>Chytridiomycota</taxon>
        <taxon>Chytridiomycota incertae sedis</taxon>
        <taxon>Monoblepharidomycetes</taxon>
        <taxon>Monoblepharidales</taxon>
        <taxon>Gonapodyaceae</taxon>
        <taxon>Gonapodya</taxon>
    </lineage>
</organism>
<dbReference type="EMBL" id="KQ965731">
    <property type="protein sequence ID" value="KXS22311.1"/>
    <property type="molecule type" value="Genomic_DNA"/>
</dbReference>
<dbReference type="OMA" id="DFLCAEN"/>
<dbReference type="InterPro" id="IPR012571">
    <property type="entry name" value="Mdm31/Mdm32"/>
</dbReference>
<evidence type="ECO:0000256" key="11">
    <source>
        <dbReference type="SAM" id="Phobius"/>
    </source>
</evidence>
<evidence type="ECO:0000256" key="4">
    <source>
        <dbReference type="ARBA" id="ARBA00022792"/>
    </source>
</evidence>
<dbReference type="PANTHER" id="PTHR31068:SF0">
    <property type="entry name" value="MITOCHONDRIAL DISTRIBUTION AND MORPHOLOGY PROTEIN 31"/>
    <property type="match status" value="1"/>
</dbReference>
<keyword evidence="4" id="KW-0999">Mitochondrion inner membrane</keyword>
<evidence type="ECO:0000256" key="6">
    <source>
        <dbReference type="ARBA" id="ARBA00022989"/>
    </source>
</evidence>
<evidence type="ECO:0000256" key="3">
    <source>
        <dbReference type="ARBA" id="ARBA00022692"/>
    </source>
</evidence>
<dbReference type="Proteomes" id="UP000070544">
    <property type="component" value="Unassembled WGS sequence"/>
</dbReference>
<dbReference type="GO" id="GO:0005743">
    <property type="term" value="C:mitochondrial inner membrane"/>
    <property type="evidence" value="ECO:0007669"/>
    <property type="project" value="UniProtKB-SubCell"/>
</dbReference>
<dbReference type="OrthoDB" id="17678at2759"/>
<protein>
    <submittedName>
        <fullName evidence="12">Mitochondrial distribution and morphology protein family 31/32</fullName>
    </submittedName>
</protein>
<dbReference type="GO" id="GO:0007005">
    <property type="term" value="P:mitochondrion organization"/>
    <property type="evidence" value="ECO:0007669"/>
    <property type="project" value="InterPro"/>
</dbReference>
<keyword evidence="7" id="KW-0496">Mitochondrion</keyword>
<comment type="function">
    <text evidence="9">Involved in the organization of the mitochondrial membranes and the global structure of the mitochondria. Also required for mitochondrial distribution and mobility as well as for the maintenance of mitochondrial DNA nucleoids structures.</text>
</comment>
<name>A0A139AZZ6_GONPJ</name>
<evidence type="ECO:0000256" key="10">
    <source>
        <dbReference type="SAM" id="MobiDB-lite"/>
    </source>
</evidence>
<dbReference type="AlphaFoldDB" id="A0A139AZZ6"/>
<reference evidence="12 13" key="1">
    <citation type="journal article" date="2015" name="Genome Biol. Evol.">
        <title>Phylogenomic analyses indicate that early fungi evolved digesting cell walls of algal ancestors of land plants.</title>
        <authorList>
            <person name="Chang Y."/>
            <person name="Wang S."/>
            <person name="Sekimoto S."/>
            <person name="Aerts A.L."/>
            <person name="Choi C."/>
            <person name="Clum A."/>
            <person name="LaButti K.M."/>
            <person name="Lindquist E.A."/>
            <person name="Yee Ngan C."/>
            <person name="Ohm R.A."/>
            <person name="Salamov A.A."/>
            <person name="Grigoriev I.V."/>
            <person name="Spatafora J.W."/>
            <person name="Berbee M.L."/>
        </authorList>
    </citation>
    <scope>NUCLEOTIDE SEQUENCE [LARGE SCALE GENOMIC DNA]</scope>
    <source>
        <strain evidence="12 13">JEL478</strain>
    </source>
</reference>
<evidence type="ECO:0000256" key="1">
    <source>
        <dbReference type="ARBA" id="ARBA00004273"/>
    </source>
</evidence>
<sequence length="672" mass="76261">MLQHPPKIADLLKAAQGFWPRFKLRLRMVLLGHTWRAWRADDILAVVSLVVFSHFFFILVATTTFISLLLMVINSLPFQDFISRLVAQYISDITWTDMTFESGILPQWREGVIRLNNVTVRRTFESEKRHWESWRRKTHESDRKSSPDGTQTSDPVPGSEYDEETGLTRSEKNFMVFEVLIGEMDLTLSLWRALEGKGLIKDCALKDVRGVVDRRHVDFSGIPWSADASRAGNVPGFFEMDRFTIQDLLVTIYQPNFRPYSVSIFNMETPQLRWEWFLFDLLDADSIVGMFDNCLFSLRKRKFGNGISELPRNSTFGSRGIAENWTVEDEELLARSEEGSVLIHCRVDNVPIDHLNNNTIGPFGWITSGKLDIDCKMLVPSSFHSNSILGVVAHEAKDLIDRIQDHHDNNDDGARLYPAAQSTITDPVLGDIKATIDGELPVPLHSNSDSHSTRSLATRIEESVDELFMSNPLWRKMHQHNMRAKSSQRTLSDGTNSTPRLVNGQSVPTTANNPNQLSPPLIVQSPAGEKDVKFFFNVKMNNLKAAVPLATPEIGYLQGTMVRPVVAYMNAHRTLVPLQFSFGIPLSHFHGAWTAYDAFIYDKFADGLGKCVVSLMQDDRERAKRIRRVGMWSLRSVAKNVRDLYDSLRGSSSWVQFVPSQPPAFYEEPLPV</sequence>
<accession>A0A139AZZ6</accession>
<gene>
    <name evidence="12" type="ORF">M427DRAFT_40229</name>
</gene>
<keyword evidence="3 11" id="KW-0812">Transmembrane</keyword>
<evidence type="ECO:0000256" key="2">
    <source>
        <dbReference type="ARBA" id="ARBA00005687"/>
    </source>
</evidence>
<dbReference type="Pfam" id="PF08118">
    <property type="entry name" value="MDM31_MDM32"/>
    <property type="match status" value="1"/>
</dbReference>
<comment type="subcellular location">
    <subcellularLocation>
        <location evidence="1">Mitochondrion inner membrane</location>
    </subcellularLocation>
</comment>
<evidence type="ECO:0000256" key="5">
    <source>
        <dbReference type="ARBA" id="ARBA00022946"/>
    </source>
</evidence>
<keyword evidence="5" id="KW-0809">Transit peptide</keyword>
<feature type="region of interest" description="Disordered" evidence="10">
    <location>
        <begin position="483"/>
        <end position="518"/>
    </location>
</feature>
<dbReference type="GO" id="GO:0000001">
    <property type="term" value="P:mitochondrion inheritance"/>
    <property type="evidence" value="ECO:0007669"/>
    <property type="project" value="InterPro"/>
</dbReference>
<evidence type="ECO:0000256" key="7">
    <source>
        <dbReference type="ARBA" id="ARBA00023128"/>
    </source>
</evidence>
<feature type="compositionally biased region" description="Basic and acidic residues" evidence="10">
    <location>
        <begin position="135"/>
        <end position="146"/>
    </location>
</feature>